<dbReference type="OrthoDB" id="9811557at2"/>
<dbReference type="EMBL" id="FMWO01000048">
    <property type="protein sequence ID" value="SCZ85576.1"/>
    <property type="molecule type" value="Genomic_DNA"/>
</dbReference>
<organism evidence="4 5">
    <name type="scientific">Nitrosomonas mobilis</name>
    <dbReference type="NCBI Taxonomy" id="51642"/>
    <lineage>
        <taxon>Bacteria</taxon>
        <taxon>Pseudomonadati</taxon>
        <taxon>Pseudomonadota</taxon>
        <taxon>Betaproteobacteria</taxon>
        <taxon>Nitrosomonadales</taxon>
        <taxon>Nitrosomonadaceae</taxon>
        <taxon>Nitrosomonas</taxon>
    </lineage>
</organism>
<dbReference type="GO" id="GO:0071949">
    <property type="term" value="F:FAD binding"/>
    <property type="evidence" value="ECO:0007669"/>
    <property type="project" value="InterPro"/>
</dbReference>
<dbReference type="PANTHER" id="PTHR11748:SF103">
    <property type="entry name" value="GLYCOLATE OXIDASE SUBUNIT GLCE"/>
    <property type="match status" value="1"/>
</dbReference>
<proteinExistence type="predicted"/>
<keyword evidence="2" id="KW-0274">FAD</keyword>
<dbReference type="Gene3D" id="3.30.465.10">
    <property type="match status" value="1"/>
</dbReference>
<gene>
    <name evidence="4" type="primary">glcE</name>
    <name evidence="4" type="ORF">NSMM_400054</name>
</gene>
<name>A0A1G5SEE7_9PROT</name>
<dbReference type="STRING" id="51642.NSMM_400054"/>
<feature type="domain" description="FAD-binding PCMH-type" evidence="3">
    <location>
        <begin position="1"/>
        <end position="172"/>
    </location>
</feature>
<dbReference type="AlphaFoldDB" id="A0A1G5SEE7"/>
<evidence type="ECO:0000313" key="5">
    <source>
        <dbReference type="Proteomes" id="UP000198729"/>
    </source>
</evidence>
<dbReference type="InterPro" id="IPR016171">
    <property type="entry name" value="Vanillyl_alc_oxidase_C-sub2"/>
</dbReference>
<accession>A0A1G5SEE7</accession>
<keyword evidence="1" id="KW-0285">Flavoprotein</keyword>
<dbReference type="NCBIfam" id="NF008439">
    <property type="entry name" value="PRK11282.1"/>
    <property type="match status" value="1"/>
</dbReference>
<protein>
    <submittedName>
        <fullName evidence="4">Glycolate oxidase FAD binding subunit</fullName>
    </submittedName>
</protein>
<dbReference type="InterPro" id="IPR006094">
    <property type="entry name" value="Oxid_FAD_bind_N"/>
</dbReference>
<dbReference type="SUPFAM" id="SSF55103">
    <property type="entry name" value="FAD-linked oxidases, C-terminal domain"/>
    <property type="match status" value="1"/>
</dbReference>
<dbReference type="Pfam" id="PF01565">
    <property type="entry name" value="FAD_binding_4"/>
    <property type="match status" value="1"/>
</dbReference>
<evidence type="ECO:0000313" key="4">
    <source>
        <dbReference type="EMBL" id="SCZ85576.1"/>
    </source>
</evidence>
<evidence type="ECO:0000256" key="1">
    <source>
        <dbReference type="ARBA" id="ARBA00022630"/>
    </source>
</evidence>
<dbReference type="GO" id="GO:0003824">
    <property type="term" value="F:catalytic activity"/>
    <property type="evidence" value="ECO:0007669"/>
    <property type="project" value="InterPro"/>
</dbReference>
<evidence type="ECO:0000259" key="3">
    <source>
        <dbReference type="PROSITE" id="PS51387"/>
    </source>
</evidence>
<dbReference type="RefSeq" id="WP_090285992.1">
    <property type="nucleotide sequence ID" value="NZ_FMWO01000048.1"/>
</dbReference>
<dbReference type="InterPro" id="IPR036318">
    <property type="entry name" value="FAD-bd_PCMH-like_sf"/>
</dbReference>
<dbReference type="InterPro" id="IPR016164">
    <property type="entry name" value="FAD-linked_Oxase-like_C"/>
</dbReference>
<dbReference type="InterPro" id="IPR016169">
    <property type="entry name" value="FAD-bd_PCMH_sub2"/>
</dbReference>
<evidence type="ECO:0000256" key="2">
    <source>
        <dbReference type="ARBA" id="ARBA00022827"/>
    </source>
</evidence>
<dbReference type="Gene3D" id="1.10.45.10">
    <property type="entry name" value="Vanillyl-alcohol Oxidase, Chain A, domain 4"/>
    <property type="match status" value="1"/>
</dbReference>
<dbReference type="PROSITE" id="PS51387">
    <property type="entry name" value="FAD_PCMH"/>
    <property type="match status" value="1"/>
</dbReference>
<sequence>MSSILESFADALRQAMEKSQPLYIRGGGSKYFYGNPLAEKTIPLDVTGYQGIVDYEPSELAITARAGTSLQELENILAQQGQMLAFEPPHFGKPATLGGSIASGLSGPRRAYAGAVRDFILGVRLLDGQGREMSFGGRVMKNVAGYDVSRLMAGSMGTLGILLEASLKVLPRPEMERTLCFATTMERALEWMRSYATRPLPVSATCFSDGRLYVRLSGMEAAVVAAQKQMGGDVEENGETFWESIRHHTHTFFHGRPILWRLSVKPTTAHLPLPGEQLIEWGGALRWFAPAEAVAANEVRRLATAAGGHATLFYGDRDGILVFQPLSPVLLRIHQRLKQQFDPAGILNPYRMYPEF</sequence>
<dbReference type="InterPro" id="IPR016166">
    <property type="entry name" value="FAD-bd_PCMH"/>
</dbReference>
<reference evidence="4 5" key="1">
    <citation type="submission" date="2016-10" db="EMBL/GenBank/DDBJ databases">
        <authorList>
            <person name="de Groot N.N."/>
        </authorList>
    </citation>
    <scope>NUCLEOTIDE SEQUENCE [LARGE SCALE GENOMIC DNA]</scope>
    <source>
        <strain evidence="4">1</strain>
    </source>
</reference>
<dbReference type="PANTHER" id="PTHR11748">
    <property type="entry name" value="D-LACTATE DEHYDROGENASE"/>
    <property type="match status" value="1"/>
</dbReference>
<dbReference type="SUPFAM" id="SSF56176">
    <property type="entry name" value="FAD-binding/transporter-associated domain-like"/>
    <property type="match status" value="1"/>
</dbReference>
<dbReference type="Proteomes" id="UP000198729">
    <property type="component" value="Unassembled WGS sequence"/>
</dbReference>
<keyword evidence="5" id="KW-1185">Reference proteome</keyword>